<reference evidence="1 2" key="1">
    <citation type="submission" date="2019-04" db="EMBL/GenBank/DDBJ databases">
        <title>High contiguity whole genome sequence and gene annotation resource for two Venturia nashicola isolates.</title>
        <authorList>
            <person name="Prokchorchik M."/>
            <person name="Won K."/>
            <person name="Lee Y."/>
            <person name="Choi E.D."/>
            <person name="Segonzac C."/>
            <person name="Sohn K.H."/>
        </authorList>
    </citation>
    <scope>NUCLEOTIDE SEQUENCE [LARGE SCALE GENOMIC DNA]</scope>
    <source>
        <strain evidence="1 2">PRI2</strain>
    </source>
</reference>
<name>A0A4Z1NZQ6_9PEZI</name>
<protein>
    <submittedName>
        <fullName evidence="1">Lipase B</fullName>
    </submittedName>
</protein>
<proteinExistence type="predicted"/>
<dbReference type="PANTHER" id="PTHR37574">
    <property type="entry name" value="LIPASE B"/>
    <property type="match status" value="1"/>
</dbReference>
<dbReference type="Proteomes" id="UP000298493">
    <property type="component" value="Unassembled WGS sequence"/>
</dbReference>
<gene>
    <name evidence="1" type="ORF">E6O75_ATG05113</name>
</gene>
<dbReference type="Gene3D" id="3.40.50.1820">
    <property type="entry name" value="alpha/beta hydrolase"/>
    <property type="match status" value="1"/>
</dbReference>
<dbReference type="SUPFAM" id="SSF53474">
    <property type="entry name" value="alpha/beta-Hydrolases"/>
    <property type="match status" value="1"/>
</dbReference>
<dbReference type="InterPro" id="IPR053228">
    <property type="entry name" value="Stereospecific_Lipase"/>
</dbReference>
<sequence>MEDTHVLAASIPLSFAVPVVEGRLKERGNVFKSVWNDIEEAADDVVEEVKNSIDLAGDVVDAIERIAPTATPASVSEVTAALKDAFSSTPTNLFEKIAALAKNSLVPGDLKHVFTTYSTGCNSVTNVNSETPNVTVYPTRSTQDAPFSLTESQLREVIYIPSTFTYGQVPPIVMVPGTGSAGCLSFGSNFIKQFTGSSFADPVWLNIPDLLLRDAQINAEYVAYALNYISSISSKKNISVMAWSQGNLDTQWALKYWPYTRSIVNDFISISPDFHGTNTAFVACPNFPNISCAPAVIQQEYNSNFISRLRKNDGDSAYVPTTSIYSSTDEIVQPMAGTGASAYILDAQNVGVSTNQVQTVCNGKLAGIFATHESVLYHPLAYALVVDALTNPGAGQPSRLDLDTICDTLVSPGLSVADIIATEGNIPISGVAIELYGSKVTDEPALMAYANY</sequence>
<evidence type="ECO:0000313" key="2">
    <source>
        <dbReference type="Proteomes" id="UP000298493"/>
    </source>
</evidence>
<dbReference type="STRING" id="86259.A0A4Z1NZQ6"/>
<comment type="caution">
    <text evidence="1">The sequence shown here is derived from an EMBL/GenBank/DDBJ whole genome shotgun (WGS) entry which is preliminary data.</text>
</comment>
<accession>A0A4Z1NZQ6</accession>
<dbReference type="InterPro" id="IPR029058">
    <property type="entry name" value="AB_hydrolase_fold"/>
</dbReference>
<keyword evidence="2" id="KW-1185">Reference proteome</keyword>
<organism evidence="1 2">
    <name type="scientific">Venturia nashicola</name>
    <dbReference type="NCBI Taxonomy" id="86259"/>
    <lineage>
        <taxon>Eukaryota</taxon>
        <taxon>Fungi</taxon>
        <taxon>Dikarya</taxon>
        <taxon>Ascomycota</taxon>
        <taxon>Pezizomycotina</taxon>
        <taxon>Dothideomycetes</taxon>
        <taxon>Pleosporomycetidae</taxon>
        <taxon>Venturiales</taxon>
        <taxon>Venturiaceae</taxon>
        <taxon>Venturia</taxon>
    </lineage>
</organism>
<dbReference type="PANTHER" id="PTHR37574:SF1">
    <property type="entry name" value="LIPASE B"/>
    <property type="match status" value="1"/>
</dbReference>
<dbReference type="SMR" id="A0A4Z1NZQ6"/>
<dbReference type="EMBL" id="SNSC02000009">
    <property type="protein sequence ID" value="TID21718.1"/>
    <property type="molecule type" value="Genomic_DNA"/>
</dbReference>
<evidence type="ECO:0000313" key="1">
    <source>
        <dbReference type="EMBL" id="TID21718.1"/>
    </source>
</evidence>
<dbReference type="AlphaFoldDB" id="A0A4Z1NZQ6"/>